<dbReference type="RefSeq" id="WP_195800379.1">
    <property type="nucleotide sequence ID" value="NZ_CP061379.1"/>
</dbReference>
<dbReference type="Proteomes" id="UP000594621">
    <property type="component" value="Chromosome"/>
</dbReference>
<dbReference type="EMBL" id="CP061379">
    <property type="protein sequence ID" value="QPF90796.1"/>
    <property type="molecule type" value="Genomic_DNA"/>
</dbReference>
<accession>A0A7S9GZE0</accession>
<evidence type="ECO:0000313" key="1">
    <source>
        <dbReference type="EMBL" id="QPF90796.1"/>
    </source>
</evidence>
<name>A0A7S9GZE0_9BRAD</name>
<dbReference type="KEGG" id="bcou:IC761_30680"/>
<dbReference type="AlphaFoldDB" id="A0A7S9GZE0"/>
<keyword evidence="2" id="KW-1185">Reference proteome</keyword>
<organism evidence="1 2">
    <name type="scientific">Bradyrhizobium commune</name>
    <dbReference type="NCBI Taxonomy" id="83627"/>
    <lineage>
        <taxon>Bacteria</taxon>
        <taxon>Pseudomonadati</taxon>
        <taxon>Pseudomonadota</taxon>
        <taxon>Alphaproteobacteria</taxon>
        <taxon>Hyphomicrobiales</taxon>
        <taxon>Nitrobacteraceae</taxon>
        <taxon>Bradyrhizobium</taxon>
    </lineage>
</organism>
<reference evidence="1 2" key="1">
    <citation type="submission" date="2020-09" db="EMBL/GenBank/DDBJ databases">
        <title>Complete genomes of bradyrhizobia occurring on native shrubby legumes in Australia.</title>
        <authorList>
            <person name="Lafay B."/>
        </authorList>
    </citation>
    <scope>NUCLEOTIDE SEQUENCE [LARGE SCALE GENOMIC DNA]</scope>
    <source>
        <strain evidence="1 2">BDV5040</strain>
    </source>
</reference>
<proteinExistence type="predicted"/>
<evidence type="ECO:0000313" key="2">
    <source>
        <dbReference type="Proteomes" id="UP000594621"/>
    </source>
</evidence>
<sequence>MNWLRRRQPIVFLTNINVDAAAGHADHVVEDARACRHYMKPAAKILLAGPIQIVANRD</sequence>
<gene>
    <name evidence="1" type="ORF">IC761_30680</name>
</gene>
<protein>
    <submittedName>
        <fullName evidence="1">Uncharacterized protein</fullName>
    </submittedName>
</protein>